<feature type="domain" description="Flagellar basal-body/hook protein C-terminal" evidence="7">
    <location>
        <begin position="376"/>
        <end position="419"/>
    </location>
</feature>
<dbReference type="PANTHER" id="PTHR30435">
    <property type="entry name" value="FLAGELLAR PROTEIN"/>
    <property type="match status" value="1"/>
</dbReference>
<dbReference type="GO" id="GO:0071978">
    <property type="term" value="P:bacterial-type flagellum-dependent swarming motility"/>
    <property type="evidence" value="ECO:0007669"/>
    <property type="project" value="TreeGrafter"/>
</dbReference>
<dbReference type="GO" id="GO:0005829">
    <property type="term" value="C:cytosol"/>
    <property type="evidence" value="ECO:0007669"/>
    <property type="project" value="TreeGrafter"/>
</dbReference>
<evidence type="ECO:0000259" key="9">
    <source>
        <dbReference type="Pfam" id="PF22692"/>
    </source>
</evidence>
<dbReference type="InterPro" id="IPR053967">
    <property type="entry name" value="LlgE_F_G-like_D1"/>
</dbReference>
<feature type="domain" description="Flagellar hook protein FlgE D2" evidence="8">
    <location>
        <begin position="167"/>
        <end position="301"/>
    </location>
</feature>
<keyword evidence="10" id="KW-0966">Cell projection</keyword>
<name>A0A2A4B356_9SPHN</name>
<keyword evidence="11" id="KW-1185">Reference proteome</keyword>
<evidence type="ECO:0000256" key="3">
    <source>
        <dbReference type="ARBA" id="ARBA00019015"/>
    </source>
</evidence>
<dbReference type="GO" id="GO:0009424">
    <property type="term" value="C:bacterial-type flagellum hook"/>
    <property type="evidence" value="ECO:0007669"/>
    <property type="project" value="TreeGrafter"/>
</dbReference>
<dbReference type="EMBL" id="NWMW01000002">
    <property type="protein sequence ID" value="PCD02487.1"/>
    <property type="molecule type" value="Genomic_DNA"/>
</dbReference>
<dbReference type="PANTHER" id="PTHR30435:SF1">
    <property type="entry name" value="FLAGELLAR HOOK PROTEIN FLGE"/>
    <property type="match status" value="1"/>
</dbReference>
<dbReference type="InterPro" id="IPR037058">
    <property type="entry name" value="Falgellar_hook_FlgE_sf"/>
</dbReference>
<sequence length="422" mass="43517">MSFYTSLSGLQASQKEMSTISHNLANVATDGFKKSRVEFADVIASSVTVSPNAQVGSGVVTKSIRQQFGQGNLIQTGGAFDLVVSGDGFFMTKPAAEGSQTTYTRNGGFNVDNDRYVVDGNGSRLQVYPVDGSGAVIASGIDGLASLRLPETSGTPKATGAVALNLNINAGSSIPSAAFDRLDATTYNQSTQTTIYDGNGNPVTMTNYFVRTKAPTVADPTSQWQVYSFVGDTQLGVDPANPQPVTLDFDTAGTLTAPTAPTAFGPFTPLGSSAEQTLSLDFTGTAQSASPFAVVNRTQDGVAVGKLQSVAVDESGIVRATFSNGDAKALGKVALANFSNPNGLRQLGNSNWAATGVSGQPTLGEAGANGFGGLMSGIVEGSNVDITEELVALIAAQRNFQANAKALDTSSQISQTIFNIRS</sequence>
<gene>
    <name evidence="10" type="ORF">COC42_13795</name>
</gene>
<dbReference type="OrthoDB" id="8372879at2"/>
<dbReference type="InterPro" id="IPR010930">
    <property type="entry name" value="Flg_bb/hook_C_dom"/>
</dbReference>
<organism evidence="10 11">
    <name type="scientific">Sphingomonas spermidinifaciens</name>
    <dbReference type="NCBI Taxonomy" id="1141889"/>
    <lineage>
        <taxon>Bacteria</taxon>
        <taxon>Pseudomonadati</taxon>
        <taxon>Pseudomonadota</taxon>
        <taxon>Alphaproteobacteria</taxon>
        <taxon>Sphingomonadales</taxon>
        <taxon>Sphingomonadaceae</taxon>
        <taxon>Sphingomonas</taxon>
    </lineage>
</organism>
<dbReference type="RefSeq" id="WP_096343865.1">
    <property type="nucleotide sequence ID" value="NZ_NWMW01000002.1"/>
</dbReference>
<dbReference type="Pfam" id="PF22692">
    <property type="entry name" value="LlgE_F_G_D1"/>
    <property type="match status" value="1"/>
</dbReference>
<dbReference type="SUPFAM" id="SSF117143">
    <property type="entry name" value="Flagellar hook protein flgE"/>
    <property type="match status" value="1"/>
</dbReference>
<evidence type="ECO:0000313" key="10">
    <source>
        <dbReference type="EMBL" id="PCD02487.1"/>
    </source>
</evidence>
<dbReference type="Gene3D" id="2.60.98.20">
    <property type="entry name" value="Flagellar hook protein FlgE"/>
    <property type="match status" value="1"/>
</dbReference>
<dbReference type="AlphaFoldDB" id="A0A2A4B356"/>
<comment type="function">
    <text evidence="5">A flexible structure which links the flagellar filament to the drive apparatus in the basal body.</text>
</comment>
<evidence type="ECO:0000259" key="8">
    <source>
        <dbReference type="Pfam" id="PF07559"/>
    </source>
</evidence>
<feature type="domain" description="Flagellar hook protein FlgE/F/G-like D1" evidence="9">
    <location>
        <begin position="84"/>
        <end position="127"/>
    </location>
</feature>
<dbReference type="GO" id="GO:0009425">
    <property type="term" value="C:bacterial-type flagellum basal body"/>
    <property type="evidence" value="ECO:0007669"/>
    <property type="project" value="UniProtKB-SubCell"/>
</dbReference>
<protein>
    <recommendedName>
        <fullName evidence="3 5">Flagellar hook protein FlgE</fullName>
    </recommendedName>
</protein>
<keyword evidence="4 5" id="KW-0975">Bacterial flagellum</keyword>
<proteinExistence type="inferred from homology"/>
<dbReference type="NCBIfam" id="TIGR03506">
    <property type="entry name" value="FlgEFG_subfam"/>
    <property type="match status" value="1"/>
</dbReference>
<dbReference type="Pfam" id="PF06429">
    <property type="entry name" value="Flg_bbr_C"/>
    <property type="match status" value="1"/>
</dbReference>
<dbReference type="Pfam" id="PF07559">
    <property type="entry name" value="FlgE_D2"/>
    <property type="match status" value="1"/>
</dbReference>
<evidence type="ECO:0000259" key="7">
    <source>
        <dbReference type="Pfam" id="PF06429"/>
    </source>
</evidence>
<evidence type="ECO:0000256" key="4">
    <source>
        <dbReference type="ARBA" id="ARBA00023143"/>
    </source>
</evidence>
<evidence type="ECO:0000313" key="11">
    <source>
        <dbReference type="Proteomes" id="UP000218366"/>
    </source>
</evidence>
<dbReference type="InterPro" id="IPR020013">
    <property type="entry name" value="Flagellar_FlgE/F/G"/>
</dbReference>
<feature type="domain" description="Flagellar basal body rod protein N-terminal" evidence="6">
    <location>
        <begin position="3"/>
        <end position="33"/>
    </location>
</feature>
<comment type="caution">
    <text evidence="10">The sequence shown here is derived from an EMBL/GenBank/DDBJ whole genome shotgun (WGS) entry which is preliminary data.</text>
</comment>
<dbReference type="Proteomes" id="UP000218366">
    <property type="component" value="Unassembled WGS sequence"/>
</dbReference>
<evidence type="ECO:0000256" key="2">
    <source>
        <dbReference type="ARBA" id="ARBA00009677"/>
    </source>
</evidence>
<evidence type="ECO:0000259" key="6">
    <source>
        <dbReference type="Pfam" id="PF00460"/>
    </source>
</evidence>
<keyword evidence="10" id="KW-0969">Cilium</keyword>
<evidence type="ECO:0000256" key="5">
    <source>
        <dbReference type="RuleBase" id="RU362116"/>
    </source>
</evidence>
<dbReference type="InterPro" id="IPR037925">
    <property type="entry name" value="FlgE/F/G-like"/>
</dbReference>
<reference evidence="10 11" key="1">
    <citation type="submission" date="2017-09" db="EMBL/GenBank/DDBJ databases">
        <title>Sphingomonas spermidinifaciens 9NM-10, whole genome shotgun sequence.</title>
        <authorList>
            <person name="Feng G."/>
            <person name="Zhu H."/>
        </authorList>
    </citation>
    <scope>NUCLEOTIDE SEQUENCE [LARGE SCALE GENOMIC DNA]</scope>
    <source>
        <strain evidence="10 11">9NM-10</strain>
    </source>
</reference>
<accession>A0A2A4B356</accession>
<dbReference type="Pfam" id="PF00460">
    <property type="entry name" value="Flg_bb_rod"/>
    <property type="match status" value="1"/>
</dbReference>
<comment type="similarity">
    <text evidence="2 5">Belongs to the flagella basal body rod proteins family.</text>
</comment>
<dbReference type="InterPro" id="IPR011491">
    <property type="entry name" value="FlgE_D2"/>
</dbReference>
<evidence type="ECO:0000256" key="1">
    <source>
        <dbReference type="ARBA" id="ARBA00004117"/>
    </source>
</evidence>
<keyword evidence="10" id="KW-0282">Flagellum</keyword>
<dbReference type="InterPro" id="IPR001444">
    <property type="entry name" value="Flag_bb_rod_N"/>
</dbReference>
<comment type="subcellular location">
    <subcellularLocation>
        <location evidence="1 5">Bacterial flagellum basal body</location>
    </subcellularLocation>
</comment>